<accession>A0ABR3EN91</accession>
<evidence type="ECO:0000313" key="2">
    <source>
        <dbReference type="EMBL" id="KAL0564348.1"/>
    </source>
</evidence>
<feature type="region of interest" description="Disordered" evidence="1">
    <location>
        <begin position="253"/>
        <end position="281"/>
    </location>
</feature>
<gene>
    <name evidence="2" type="ORF">V5O48_017701</name>
</gene>
<protein>
    <submittedName>
        <fullName evidence="2">Uncharacterized protein</fullName>
    </submittedName>
</protein>
<proteinExistence type="predicted"/>
<feature type="region of interest" description="Disordered" evidence="1">
    <location>
        <begin position="88"/>
        <end position="230"/>
    </location>
</feature>
<evidence type="ECO:0000256" key="1">
    <source>
        <dbReference type="SAM" id="MobiDB-lite"/>
    </source>
</evidence>
<dbReference type="Proteomes" id="UP001465976">
    <property type="component" value="Unassembled WGS sequence"/>
</dbReference>
<comment type="caution">
    <text evidence="2">The sequence shown here is derived from an EMBL/GenBank/DDBJ whole genome shotgun (WGS) entry which is preliminary data.</text>
</comment>
<organism evidence="2 3">
    <name type="scientific">Marasmius crinis-equi</name>
    <dbReference type="NCBI Taxonomy" id="585013"/>
    <lineage>
        <taxon>Eukaryota</taxon>
        <taxon>Fungi</taxon>
        <taxon>Dikarya</taxon>
        <taxon>Basidiomycota</taxon>
        <taxon>Agaricomycotina</taxon>
        <taxon>Agaricomycetes</taxon>
        <taxon>Agaricomycetidae</taxon>
        <taxon>Agaricales</taxon>
        <taxon>Marasmiineae</taxon>
        <taxon>Marasmiaceae</taxon>
        <taxon>Marasmius</taxon>
    </lineage>
</organism>
<feature type="non-terminal residue" evidence="2">
    <location>
        <position position="316"/>
    </location>
</feature>
<reference evidence="2 3" key="1">
    <citation type="submission" date="2024-02" db="EMBL/GenBank/DDBJ databases">
        <title>A draft genome for the cacao thread blight pathogen Marasmius crinis-equi.</title>
        <authorList>
            <person name="Cohen S.P."/>
            <person name="Baruah I.K."/>
            <person name="Amoako-Attah I."/>
            <person name="Bukari Y."/>
            <person name="Meinhardt L.W."/>
            <person name="Bailey B.A."/>
        </authorList>
    </citation>
    <scope>NUCLEOTIDE SEQUENCE [LARGE SCALE GENOMIC DNA]</scope>
    <source>
        <strain evidence="2 3">GH-76</strain>
    </source>
</reference>
<dbReference type="EMBL" id="JBAHYK010002835">
    <property type="protein sequence ID" value="KAL0564348.1"/>
    <property type="molecule type" value="Genomic_DNA"/>
</dbReference>
<feature type="compositionally biased region" description="Basic and acidic residues" evidence="1">
    <location>
        <begin position="196"/>
        <end position="223"/>
    </location>
</feature>
<feature type="compositionally biased region" description="Basic and acidic residues" evidence="1">
    <location>
        <begin position="19"/>
        <end position="32"/>
    </location>
</feature>
<name>A0ABR3EN91_9AGAR</name>
<sequence>MQTRGKRLNTGSLVALPQTRDEQRAARDKKEQEVRLAAEAKVTATRDRRAASALRVAAAEVDRELEKKSRQSLRPDLILEHSLKVASLSDISKKKPTAKTGVTPKPAKSTATRSTLQTGKARKSIADVQPVHHEESELDLDSGFDDIDFGGDSAELPPVSAPGTESEGFTSSMDVDELSGSSQGSSSIAMDAETNELFKEFLRQRTENEKKEKNKQRQKEAKDKKKAANHNVLNEIAAAKAEISGTAVEMLVSSESNARKRAASESNGSHLPKNVKHSKADPIGGLRLSRVVPFLKSGCLGKMATKLSRVSGVQVQ</sequence>
<feature type="compositionally biased region" description="Acidic residues" evidence="1">
    <location>
        <begin position="136"/>
        <end position="149"/>
    </location>
</feature>
<feature type="compositionally biased region" description="Polar residues" evidence="1">
    <location>
        <begin position="109"/>
        <end position="118"/>
    </location>
</feature>
<keyword evidence="3" id="KW-1185">Reference proteome</keyword>
<evidence type="ECO:0000313" key="3">
    <source>
        <dbReference type="Proteomes" id="UP001465976"/>
    </source>
</evidence>
<feature type="region of interest" description="Disordered" evidence="1">
    <location>
        <begin position="1"/>
        <end position="32"/>
    </location>
</feature>